<proteinExistence type="predicted"/>
<organism evidence="2 3">
    <name type="scientific">Romanomermis culicivorax</name>
    <name type="common">Nematode worm</name>
    <dbReference type="NCBI Taxonomy" id="13658"/>
    <lineage>
        <taxon>Eukaryota</taxon>
        <taxon>Metazoa</taxon>
        <taxon>Ecdysozoa</taxon>
        <taxon>Nematoda</taxon>
        <taxon>Enoplea</taxon>
        <taxon>Dorylaimia</taxon>
        <taxon>Mermithida</taxon>
        <taxon>Mermithoidea</taxon>
        <taxon>Mermithidae</taxon>
        <taxon>Romanomermis</taxon>
    </lineage>
</organism>
<keyword evidence="2" id="KW-1185">Reference proteome</keyword>
<sequence length="73" mass="7586">MVSRHVNARPASKAARLHAFNGTPQIAPNPSVPALDDKIEKKHTALVSGCPKNINESAPAAQAATKTTSTVSI</sequence>
<evidence type="ECO:0000256" key="1">
    <source>
        <dbReference type="SAM" id="MobiDB-lite"/>
    </source>
</evidence>
<dbReference type="AlphaFoldDB" id="A0A915KC44"/>
<protein>
    <submittedName>
        <fullName evidence="3">Uncharacterized protein</fullName>
    </submittedName>
</protein>
<reference evidence="3" key="1">
    <citation type="submission" date="2022-11" db="UniProtKB">
        <authorList>
            <consortium name="WormBaseParasite"/>
        </authorList>
    </citation>
    <scope>IDENTIFICATION</scope>
</reference>
<feature type="region of interest" description="Disordered" evidence="1">
    <location>
        <begin position="1"/>
        <end position="33"/>
    </location>
</feature>
<accession>A0A915KC44</accession>
<feature type="region of interest" description="Disordered" evidence="1">
    <location>
        <begin position="50"/>
        <end position="73"/>
    </location>
</feature>
<evidence type="ECO:0000313" key="3">
    <source>
        <dbReference type="WBParaSite" id="nRc.2.0.1.t35935-RA"/>
    </source>
</evidence>
<name>A0A915KC44_ROMCU</name>
<feature type="compositionally biased region" description="Polar residues" evidence="1">
    <location>
        <begin position="64"/>
        <end position="73"/>
    </location>
</feature>
<dbReference type="Proteomes" id="UP000887565">
    <property type="component" value="Unplaced"/>
</dbReference>
<dbReference type="WBParaSite" id="nRc.2.0.1.t35935-RA">
    <property type="protein sequence ID" value="nRc.2.0.1.t35935-RA"/>
    <property type="gene ID" value="nRc.2.0.1.g35935"/>
</dbReference>
<evidence type="ECO:0000313" key="2">
    <source>
        <dbReference type="Proteomes" id="UP000887565"/>
    </source>
</evidence>